<reference evidence="2" key="1">
    <citation type="submission" date="2014-11" db="EMBL/GenBank/DDBJ databases">
        <authorList>
            <person name="Otto D Thomas"/>
            <person name="Naeem Raeece"/>
        </authorList>
    </citation>
    <scope>NUCLEOTIDE SEQUENCE</scope>
</reference>
<evidence type="ECO:0000256" key="1">
    <source>
        <dbReference type="SAM" id="MobiDB-lite"/>
    </source>
</evidence>
<proteinExistence type="predicted"/>
<name>A0A0G4H343_9ALVE</name>
<evidence type="ECO:0000313" key="2">
    <source>
        <dbReference type="EMBL" id="CEM38110.1"/>
    </source>
</evidence>
<gene>
    <name evidence="2" type="ORF">Cvel_5623</name>
</gene>
<dbReference type="VEuPathDB" id="CryptoDB:Cvel_5623"/>
<organism evidence="2">
    <name type="scientific">Chromera velia CCMP2878</name>
    <dbReference type="NCBI Taxonomy" id="1169474"/>
    <lineage>
        <taxon>Eukaryota</taxon>
        <taxon>Sar</taxon>
        <taxon>Alveolata</taxon>
        <taxon>Colpodellida</taxon>
        <taxon>Chromeraceae</taxon>
        <taxon>Chromera</taxon>
    </lineage>
</organism>
<dbReference type="AlphaFoldDB" id="A0A0G4H343"/>
<feature type="region of interest" description="Disordered" evidence="1">
    <location>
        <begin position="1"/>
        <end position="33"/>
    </location>
</feature>
<dbReference type="EMBL" id="CDMZ01001831">
    <property type="protein sequence ID" value="CEM38110.1"/>
    <property type="molecule type" value="Genomic_DNA"/>
</dbReference>
<protein>
    <submittedName>
        <fullName evidence="2">Uncharacterized protein</fullName>
    </submittedName>
</protein>
<sequence>MVDRAAAATEPTADCSLDANSDGCGVEQPPSKSSASRTFILESVTPAARSFMYRTEASAKALHLLREGTQLEEAVWPAVTESGEVLGEDAAAPELLFAPGVERGKQLVDLIMEGKTSPTMGENVVMVGWARTASYLGWRTRMFKNPSGLAEAIDNRKKQLIVGDIWSIPSSSVLQKLGKNIELWKRVYGFMFWGKPLSKARELVKVPKGAENRFTADHVLTPWPWNDPSSFKGVWDTSSRDNTVLGLLPTVFSFADTPAYASLPDPELSCCAVFFMGKNKENVGPMAEVIRMLDRELSSQLREGLSESYRPICTGVKLQAGESLEKFFGFGEPAKATRNLGVLTPLAFSMMLASSRVVVGSGSPEVCPTMIDAIVGGGSFLAPQRQLCKKETGQCTPKDERWMLIDDLDSQEIVQMILERLNVPSLAYRGSPPSAIQSAKRLPGWCQQLMQPQKGKSGLIGSLSIETTLERVRSWLDTANSDPFLG</sequence>
<accession>A0A0G4H343</accession>